<gene>
    <name evidence="3" type="ORF">D9619_004105</name>
</gene>
<dbReference type="PANTHER" id="PTHR10039:SF17">
    <property type="entry name" value="FUNGAL STAND N-TERMINAL GOODBYE DOMAIN-CONTAINING PROTEIN-RELATED"/>
    <property type="match status" value="1"/>
</dbReference>
<comment type="caution">
    <text evidence="3">The sequence shown here is derived from an EMBL/GenBank/DDBJ whole genome shotgun (WGS) entry which is preliminary data.</text>
</comment>
<organism evidence="3 4">
    <name type="scientific">Psilocybe cf. subviscida</name>
    <dbReference type="NCBI Taxonomy" id="2480587"/>
    <lineage>
        <taxon>Eukaryota</taxon>
        <taxon>Fungi</taxon>
        <taxon>Dikarya</taxon>
        <taxon>Basidiomycota</taxon>
        <taxon>Agaricomycotina</taxon>
        <taxon>Agaricomycetes</taxon>
        <taxon>Agaricomycetidae</taxon>
        <taxon>Agaricales</taxon>
        <taxon>Agaricineae</taxon>
        <taxon>Strophariaceae</taxon>
        <taxon>Psilocybe</taxon>
    </lineage>
</organism>
<protein>
    <recommendedName>
        <fullName evidence="2">NACHT domain-containing protein</fullName>
    </recommendedName>
</protein>
<reference evidence="3 4" key="1">
    <citation type="journal article" date="2020" name="ISME J.">
        <title>Uncovering the hidden diversity of litter-decomposition mechanisms in mushroom-forming fungi.</title>
        <authorList>
            <person name="Floudas D."/>
            <person name="Bentzer J."/>
            <person name="Ahren D."/>
            <person name="Johansson T."/>
            <person name="Persson P."/>
            <person name="Tunlid A."/>
        </authorList>
    </citation>
    <scope>NUCLEOTIDE SEQUENCE [LARGE SCALE GENOMIC DNA]</scope>
    <source>
        <strain evidence="3 4">CBS 101986</strain>
    </source>
</reference>
<dbReference type="PANTHER" id="PTHR10039">
    <property type="entry name" value="AMELOGENIN"/>
    <property type="match status" value="1"/>
</dbReference>
<sequence>MQQTTSPSPSGNILQSASHVIITGGSFVVGSQSNVTTTVNEPNKWLEFLHRKVAHNAILNAGGRADAVKCFPGTREEVLARIEAWIDGKGINRERRIFWLSGPAGAGKSAIVQTLAERCMARGVPMINFFFFRGDFTRNRARSITPTLLYQLFTLYPELKPLVGAVFGEKPMILSQTQYDQVEHLIQNPIRTIQEDSIYHQPIVLLIDGLDECNSAGKHEQEVLLQVFHGLISCENSPFIVLVASRPEPHLTMTFNEVGSCAESIFLDENYRPSDDIRLFVVAELTRIKNTHHLGRTLDDHWPSESSISAIVDKSSGQFIYAATVLRFIANSSASPALSLDKVLGLRPVKKSSPFAELDAIYTYILSQVEDWDATKDVLAAQIFNSAMREPMGRPVHITLHTILHPVGYQKHELASYTSDLTAVVKFEHRRDELIFYHASLSDFFCDSMRSGEYHIDIDAFTERIAPAHIKGIWDLASSIVSFLVVARVNQPTPSVDEALTSCPPHFEWRRTIESTVDPFVYWFSWFLEILQKLYFHKNNQLYQLILRNWLIWFRDLNIVPPGIDFESAELANAIWKEIITTKSNLVKGETPCAQQRAKKTPLWRRILQAP</sequence>
<dbReference type="InterPro" id="IPR056884">
    <property type="entry name" value="NPHP3-like_N"/>
</dbReference>
<keyword evidence="4" id="KW-1185">Reference proteome</keyword>
<proteinExistence type="predicted"/>
<dbReference type="SUPFAM" id="SSF52540">
    <property type="entry name" value="P-loop containing nucleoside triphosphate hydrolases"/>
    <property type="match status" value="1"/>
</dbReference>
<dbReference type="Gene3D" id="3.40.50.300">
    <property type="entry name" value="P-loop containing nucleotide triphosphate hydrolases"/>
    <property type="match status" value="1"/>
</dbReference>
<feature type="domain" description="NACHT" evidence="2">
    <location>
        <begin position="96"/>
        <end position="212"/>
    </location>
</feature>
<evidence type="ECO:0000256" key="1">
    <source>
        <dbReference type="ARBA" id="ARBA00022737"/>
    </source>
</evidence>
<accession>A0A8H5BP40</accession>
<dbReference type="PROSITE" id="PS50837">
    <property type="entry name" value="NACHT"/>
    <property type="match status" value="1"/>
</dbReference>
<dbReference type="EMBL" id="JAACJJ010000014">
    <property type="protein sequence ID" value="KAF5326975.1"/>
    <property type="molecule type" value="Genomic_DNA"/>
</dbReference>
<dbReference type="OrthoDB" id="206617at2759"/>
<dbReference type="Pfam" id="PF24883">
    <property type="entry name" value="NPHP3_N"/>
    <property type="match status" value="1"/>
</dbReference>
<evidence type="ECO:0000313" key="3">
    <source>
        <dbReference type="EMBL" id="KAF5326975.1"/>
    </source>
</evidence>
<keyword evidence="1" id="KW-0677">Repeat</keyword>
<dbReference type="Proteomes" id="UP000567179">
    <property type="component" value="Unassembled WGS sequence"/>
</dbReference>
<evidence type="ECO:0000259" key="2">
    <source>
        <dbReference type="PROSITE" id="PS50837"/>
    </source>
</evidence>
<name>A0A8H5BP40_9AGAR</name>
<dbReference type="InterPro" id="IPR007111">
    <property type="entry name" value="NACHT_NTPase"/>
</dbReference>
<dbReference type="InterPro" id="IPR027417">
    <property type="entry name" value="P-loop_NTPase"/>
</dbReference>
<evidence type="ECO:0000313" key="4">
    <source>
        <dbReference type="Proteomes" id="UP000567179"/>
    </source>
</evidence>
<dbReference type="AlphaFoldDB" id="A0A8H5BP40"/>